<dbReference type="Gene3D" id="3.40.50.410">
    <property type="entry name" value="von Willebrand factor, type A domain"/>
    <property type="match status" value="1"/>
</dbReference>
<dbReference type="Gene3D" id="1.10.287.380">
    <property type="entry name" value="Valyl-tRNA synthetase, C-terminal domain"/>
    <property type="match status" value="1"/>
</dbReference>
<dbReference type="SUPFAM" id="SSF47323">
    <property type="entry name" value="Anticodon-binding domain of a subclass of class I aminoacyl-tRNA synthetases"/>
    <property type="match status" value="1"/>
</dbReference>
<dbReference type="Pfam" id="PF25106">
    <property type="entry name" value="VWA_4"/>
    <property type="match status" value="1"/>
</dbReference>
<evidence type="ECO:0000256" key="10">
    <source>
        <dbReference type="ARBA" id="ARBA00023146"/>
    </source>
</evidence>
<sequence length="1344" mass="150087">MSLPNFSLLPTREVGELVSDRSKDIVEPLMKPQWYVRCDEMGRQAAEAVRSGELKIIPEAHLKTWFNWMDNIRDWCISRQLWWGHRIPAYFVTVNDPSVPPGEDTDGKYWVSGRSENEALQKASRVFGVSEVKISLRRDEDVLDTWFSSGLFPFSIFGWPNQNEDLQVFYPGTLLETGHDILFFWVARMVMLGLKLTGKLPFKEVYLHAVVRDAHGRKMSKSLGNVIDPLDVITGISLEGLHAQLADSNLDQAETERAKQGQKSDYPNGIPECGTDALRFALCAYTSQGRDINLDVNRILGYRHFCNKLWNATKFAIRGLGDHFKPEPQFQECLKPVFNSNDARAILISRNTLYTCLDGGLRLLSPFMPFVTEELFQRLPRRSEQTPPSICVTTYPDSAEFSWRNDDIDRNMEFIMTVIKTIRSLRADYNLTKTKADCYLQCLDSETVAIVTQFIPYIQTLSSSNTVSAFKDGEPPAGCAVAIASDKCTVNLLLKGLIDAEKEISKLTTKKSELLKQIEKLHERTSKADYKEKVPQKVQEGDSEKQQLTASQLFQAYYGSPMVSTKNYWHAVNEIVRANAAMDFISSTRSNPILHFDSERIQEANDLLFKSRKQIIDSIQAGDFKGAREKLGRVLHSLQDFYSHSNWIEMGFRKIHPKLLKSTEKVGLLAPGKCSHGGIFDKSRHQSAKGGINKDTTSFLFSPHNYLHEDAAHLATLATVATLEDLWNAVGNEAFLMLLNVLHHMVLCFVIDTTGSMFEEIDAARQRAISVIQERKGLYPETFLYVLVPFHDPGFGPVYKTTDPEKFIMFLNNLTSLSGGDEPEMCLSAIKLALENTPPLSEIFVFTDASPKDINLQSIIEALIIQKGSKVTFLLTEDPSRNRKKRRALVPPNRFSVYTKLAALSGGLSLFTTNKEILPVSSVIQDNTAYAKVTLLHLQLWSQGGTSTGIFHVDSTVKNVSIHLIGVVHSVILFSPTGQSTVDFLHHFAVELEGNHPGLSVLESQPIAGIPTFILGSITGLPMDNSISFSDVVLQGADGQILQVLKLETMGLKGEFFAKSESLPDCLFSVKIIGTDKIGNIIERLSPGLNHVAQVLIKASSIPSLYPGQSTNIWLNISNFGQTRDITVTVGDDRQFVKSQSQKRYHMSENDTVPVQITLETPSDAKVGSAVTMSIAVETKDKTDSNYAVLHLSVADPVVDVYPPLCSYDTESPCPLSQRECSHSSWTTTLLFQNSKSIISRLELRQGQGRLRLRAKSVDMWIDIQMGQIVNLTSYSADEIFANYISSCCSPTAELILWDDIGNQGGCVVSALQPAATGDRQEAYKTLTLQVILLFLLSPLYFWQ</sequence>
<dbReference type="Gene3D" id="3.40.50.620">
    <property type="entry name" value="HUPs"/>
    <property type="match status" value="1"/>
</dbReference>
<dbReference type="InterPro" id="IPR013155">
    <property type="entry name" value="M/V/L/I-tRNA-synth_anticd-bd"/>
</dbReference>
<evidence type="ECO:0000259" key="13">
    <source>
        <dbReference type="Pfam" id="PF00133"/>
    </source>
</evidence>
<dbReference type="PANTHER" id="PTHR11946">
    <property type="entry name" value="VALYL-TRNA SYNTHETASES"/>
    <property type="match status" value="1"/>
</dbReference>
<feature type="coiled-coil region" evidence="12">
    <location>
        <begin position="497"/>
        <end position="524"/>
    </location>
</feature>
<dbReference type="Pfam" id="PF23619">
    <property type="entry name" value="Ig_VWA7"/>
    <property type="match status" value="1"/>
</dbReference>
<dbReference type="Proteomes" id="UP000886611">
    <property type="component" value="Unassembled WGS sequence"/>
</dbReference>
<feature type="domain" description="VWA7 N-terminal" evidence="18">
    <location>
        <begin position="548"/>
        <end position="670"/>
    </location>
</feature>
<comment type="subcellular location">
    <subcellularLocation>
        <location evidence="1">Secreted</location>
    </subcellularLocation>
</comment>
<dbReference type="GO" id="GO:0005829">
    <property type="term" value="C:cytosol"/>
    <property type="evidence" value="ECO:0007669"/>
    <property type="project" value="TreeGrafter"/>
</dbReference>
<evidence type="ECO:0000256" key="9">
    <source>
        <dbReference type="ARBA" id="ARBA00022917"/>
    </source>
</evidence>
<keyword evidence="9" id="KW-0648">Protein biosynthesis</keyword>
<evidence type="ECO:0000256" key="4">
    <source>
        <dbReference type="ARBA" id="ARBA00022525"/>
    </source>
</evidence>
<evidence type="ECO:0000256" key="1">
    <source>
        <dbReference type="ARBA" id="ARBA00004613"/>
    </source>
</evidence>
<keyword evidence="7" id="KW-0547">Nucleotide-binding</keyword>
<accession>A0A8X8BUV7</accession>
<dbReference type="PANTHER" id="PTHR11946:SF109">
    <property type="entry name" value="VALINE--TRNA LIGASE"/>
    <property type="match status" value="1"/>
</dbReference>
<dbReference type="Pfam" id="PF08264">
    <property type="entry name" value="Anticodon_1"/>
    <property type="match status" value="1"/>
</dbReference>
<keyword evidence="20" id="KW-1185">Reference proteome</keyword>
<dbReference type="EMBL" id="JAATIS010000220">
    <property type="protein sequence ID" value="KAG2468866.1"/>
    <property type="molecule type" value="Genomic_DNA"/>
</dbReference>
<dbReference type="InterPro" id="IPR014729">
    <property type="entry name" value="Rossmann-like_a/b/a_fold"/>
</dbReference>
<keyword evidence="4" id="KW-0964">Secreted</keyword>
<feature type="domain" description="Methionyl/Valyl/Leucyl/Isoleucyl-tRNA synthetase anticodon-binding" evidence="14">
    <location>
        <begin position="332"/>
        <end position="435"/>
    </location>
</feature>
<evidence type="ECO:0000259" key="15">
    <source>
        <dbReference type="Pfam" id="PF23610"/>
    </source>
</evidence>
<evidence type="ECO:0000313" key="20">
    <source>
        <dbReference type="Proteomes" id="UP000886611"/>
    </source>
</evidence>
<feature type="domain" description="VWA7 beta-sandwich" evidence="15">
    <location>
        <begin position="983"/>
        <end position="1087"/>
    </location>
</feature>
<keyword evidence="6" id="KW-0732">Signal</keyword>
<feature type="domain" description="Hemicentin-1-like von Willebrand factor A" evidence="17">
    <location>
        <begin position="747"/>
        <end position="914"/>
    </location>
</feature>
<keyword evidence="5 19" id="KW-0436">Ligase</keyword>
<dbReference type="InterPro" id="IPR002303">
    <property type="entry name" value="Valyl-tRNA_ligase"/>
</dbReference>
<feature type="non-terminal residue" evidence="19">
    <location>
        <position position="1344"/>
    </location>
</feature>
<evidence type="ECO:0000259" key="14">
    <source>
        <dbReference type="Pfam" id="PF08264"/>
    </source>
</evidence>
<dbReference type="InterPro" id="IPR057615">
    <property type="entry name" value="Ig_VWA7"/>
</dbReference>
<feature type="domain" description="VWA7 Ig-like" evidence="16">
    <location>
        <begin position="1094"/>
        <end position="1195"/>
    </location>
</feature>
<gene>
    <name evidence="19" type="primary">Vars_0</name>
    <name evidence="19" type="ORF">GTO96_0004305</name>
</gene>
<evidence type="ECO:0000313" key="19">
    <source>
        <dbReference type="EMBL" id="KAG2468866.1"/>
    </source>
</evidence>
<keyword evidence="12" id="KW-0175">Coiled coil</keyword>
<dbReference type="GO" id="GO:0005524">
    <property type="term" value="F:ATP binding"/>
    <property type="evidence" value="ECO:0007669"/>
    <property type="project" value="UniProtKB-KW"/>
</dbReference>
<evidence type="ECO:0000256" key="5">
    <source>
        <dbReference type="ARBA" id="ARBA00022598"/>
    </source>
</evidence>
<evidence type="ECO:0000256" key="7">
    <source>
        <dbReference type="ARBA" id="ARBA00022741"/>
    </source>
</evidence>
<dbReference type="Gene3D" id="1.10.730.10">
    <property type="entry name" value="Isoleucyl-tRNA Synthetase, Domain 1"/>
    <property type="match status" value="2"/>
</dbReference>
<dbReference type="GO" id="GO:0004832">
    <property type="term" value="F:valine-tRNA ligase activity"/>
    <property type="evidence" value="ECO:0007669"/>
    <property type="project" value="UniProtKB-EC"/>
</dbReference>
<name>A0A8X8BUV7_POLSE</name>
<dbReference type="GO" id="GO:0006438">
    <property type="term" value="P:valyl-tRNA aminoacylation"/>
    <property type="evidence" value="ECO:0007669"/>
    <property type="project" value="InterPro"/>
</dbReference>
<evidence type="ECO:0000256" key="8">
    <source>
        <dbReference type="ARBA" id="ARBA00022840"/>
    </source>
</evidence>
<evidence type="ECO:0000256" key="11">
    <source>
        <dbReference type="ARBA" id="ARBA00029936"/>
    </source>
</evidence>
<reference evidence="19 20" key="1">
    <citation type="journal article" date="2021" name="Cell">
        <title>Tracing the genetic footprints of vertebrate landing in non-teleost ray-finned fishes.</title>
        <authorList>
            <person name="Bi X."/>
            <person name="Wang K."/>
            <person name="Yang L."/>
            <person name="Pan H."/>
            <person name="Jiang H."/>
            <person name="Wei Q."/>
            <person name="Fang M."/>
            <person name="Yu H."/>
            <person name="Zhu C."/>
            <person name="Cai Y."/>
            <person name="He Y."/>
            <person name="Gan X."/>
            <person name="Zeng H."/>
            <person name="Yu D."/>
            <person name="Zhu Y."/>
            <person name="Jiang H."/>
            <person name="Qiu Q."/>
            <person name="Yang H."/>
            <person name="Zhang Y.E."/>
            <person name="Wang W."/>
            <person name="Zhu M."/>
            <person name="He S."/>
            <person name="Zhang G."/>
        </authorList>
    </citation>
    <scope>NUCLEOTIDE SEQUENCE [LARGE SCALE GENOMIC DNA]</scope>
    <source>
        <strain evidence="19">Bchr_013</strain>
    </source>
</reference>
<organism evidence="19 20">
    <name type="scientific">Polypterus senegalus</name>
    <name type="common">Senegal bichir</name>
    <dbReference type="NCBI Taxonomy" id="55291"/>
    <lineage>
        <taxon>Eukaryota</taxon>
        <taxon>Metazoa</taxon>
        <taxon>Chordata</taxon>
        <taxon>Craniata</taxon>
        <taxon>Vertebrata</taxon>
        <taxon>Euteleostomi</taxon>
        <taxon>Actinopterygii</taxon>
        <taxon>Polypteriformes</taxon>
        <taxon>Polypteridae</taxon>
        <taxon>Polypterus</taxon>
    </lineage>
</organism>
<evidence type="ECO:0000256" key="3">
    <source>
        <dbReference type="ARBA" id="ARBA00013169"/>
    </source>
</evidence>
<evidence type="ECO:0000259" key="18">
    <source>
        <dbReference type="Pfam" id="PF25107"/>
    </source>
</evidence>
<dbReference type="PRINTS" id="PR00986">
    <property type="entry name" value="TRNASYNTHVAL"/>
</dbReference>
<keyword evidence="8" id="KW-0067">ATP-binding</keyword>
<proteinExistence type="inferred from homology"/>
<dbReference type="Pfam" id="PF00133">
    <property type="entry name" value="tRNA-synt_1"/>
    <property type="match status" value="1"/>
</dbReference>
<feature type="non-terminal residue" evidence="19">
    <location>
        <position position="1"/>
    </location>
</feature>
<dbReference type="SUPFAM" id="SSF52374">
    <property type="entry name" value="Nucleotidylyl transferase"/>
    <property type="match status" value="1"/>
</dbReference>
<dbReference type="InterPro" id="IPR056861">
    <property type="entry name" value="HMCN1-like_VWA"/>
</dbReference>
<dbReference type="CDD" id="cd07962">
    <property type="entry name" value="Anticodon_Ia_Val"/>
    <property type="match status" value="1"/>
</dbReference>
<evidence type="ECO:0000259" key="16">
    <source>
        <dbReference type="Pfam" id="PF23619"/>
    </source>
</evidence>
<evidence type="ECO:0000259" key="17">
    <source>
        <dbReference type="Pfam" id="PF25106"/>
    </source>
</evidence>
<dbReference type="InterPro" id="IPR009080">
    <property type="entry name" value="tRNAsynth_Ia_anticodon-bd"/>
</dbReference>
<dbReference type="InterPro" id="IPR056862">
    <property type="entry name" value="VWA7_N"/>
</dbReference>
<evidence type="ECO:0000256" key="2">
    <source>
        <dbReference type="ARBA" id="ARBA00005594"/>
    </source>
</evidence>
<evidence type="ECO:0000256" key="6">
    <source>
        <dbReference type="ARBA" id="ARBA00022729"/>
    </source>
</evidence>
<dbReference type="InterPro" id="IPR002300">
    <property type="entry name" value="aa-tRNA-synth_Ia"/>
</dbReference>
<dbReference type="InterPro" id="IPR037118">
    <property type="entry name" value="Val-tRNA_synth_C_sf"/>
</dbReference>
<dbReference type="FunFam" id="3.40.50.620:FF:000097">
    <property type="entry name" value="valine--tRNA ligase, mitochondrial"/>
    <property type="match status" value="1"/>
</dbReference>
<feature type="domain" description="VWA7 N-terminal" evidence="18">
    <location>
        <begin position="671"/>
        <end position="736"/>
    </location>
</feature>
<dbReference type="InterPro" id="IPR057613">
    <property type="entry name" value="VWA7_4"/>
</dbReference>
<dbReference type="Pfam" id="PF23610">
    <property type="entry name" value="VWA7_4"/>
    <property type="match status" value="1"/>
</dbReference>
<dbReference type="EC" id="6.1.1.9" evidence="3"/>
<evidence type="ECO:0000256" key="12">
    <source>
        <dbReference type="SAM" id="Coils"/>
    </source>
</evidence>
<keyword evidence="10" id="KW-0030">Aminoacyl-tRNA synthetase</keyword>
<dbReference type="InterPro" id="IPR033705">
    <property type="entry name" value="Anticodon_Ia_Val"/>
</dbReference>
<dbReference type="SUPFAM" id="SSF53300">
    <property type="entry name" value="vWA-like"/>
    <property type="match status" value="1"/>
</dbReference>
<feature type="domain" description="Aminoacyl-tRNA synthetase class Ia" evidence="13">
    <location>
        <begin position="22"/>
        <end position="295"/>
    </location>
</feature>
<dbReference type="InterPro" id="IPR036465">
    <property type="entry name" value="vWFA_dom_sf"/>
</dbReference>
<dbReference type="Pfam" id="PF25107">
    <property type="entry name" value="VWA7_N"/>
    <property type="match status" value="2"/>
</dbReference>
<protein>
    <recommendedName>
        <fullName evidence="3">valine--tRNA ligase</fullName>
        <ecNumber evidence="3">6.1.1.9</ecNumber>
    </recommendedName>
    <alternativeName>
        <fullName evidence="11">Valyl-tRNA synthetase</fullName>
    </alternativeName>
</protein>
<comment type="caution">
    <text evidence="19">The sequence shown here is derived from an EMBL/GenBank/DDBJ whole genome shotgun (WGS) entry which is preliminary data.</text>
</comment>
<comment type="similarity">
    <text evidence="2">Belongs to the class-I aminoacyl-tRNA synthetase family.</text>
</comment>